<name>A0A672FV24_SALFA</name>
<evidence type="ECO:0000256" key="2">
    <source>
        <dbReference type="ARBA" id="ARBA00023239"/>
    </source>
</evidence>
<dbReference type="Proteomes" id="UP000472267">
    <property type="component" value="Chromosome 4"/>
</dbReference>
<sequence length="147" mass="16290">RSSFRSTRLLDSMDSPLVPAPCPVLPSCLRQALGLSITDAQIAEMESHAEDIDFAMAAEEERKLRHDVMAHVHTFAHCCPSAAPIIHLGATSCFVGDNTDLIMLRDGFDVLLPKVRLSCWTENTHAHLLKEWKSERLCILCKPPAVT</sequence>
<evidence type="ECO:0000313" key="3">
    <source>
        <dbReference type="Ensembl" id="ENSSFAP00005010448.1"/>
    </source>
</evidence>
<dbReference type="AlphaFoldDB" id="A0A672FV24"/>
<dbReference type="InterPro" id="IPR008948">
    <property type="entry name" value="L-Aspartase-like"/>
</dbReference>
<dbReference type="GO" id="GO:0005829">
    <property type="term" value="C:cytosol"/>
    <property type="evidence" value="ECO:0007669"/>
    <property type="project" value="TreeGrafter"/>
</dbReference>
<dbReference type="SUPFAM" id="SSF48557">
    <property type="entry name" value="L-aspartase-like"/>
    <property type="match status" value="1"/>
</dbReference>
<protein>
    <recommendedName>
        <fullName evidence="5">Adenylosuccinate lyase</fullName>
    </recommendedName>
</protein>
<proteinExistence type="predicted"/>
<dbReference type="GO" id="GO:0004018">
    <property type="term" value="F:N6-(1,2-dicarboxyethyl)AMP AMP-lyase (fumarate-forming) activity"/>
    <property type="evidence" value="ECO:0007669"/>
    <property type="project" value="TreeGrafter"/>
</dbReference>
<reference evidence="3" key="3">
    <citation type="submission" date="2025-09" db="UniProtKB">
        <authorList>
            <consortium name="Ensembl"/>
        </authorList>
    </citation>
    <scope>IDENTIFICATION</scope>
</reference>
<dbReference type="PANTHER" id="PTHR43172:SF1">
    <property type="entry name" value="ADENYLOSUCCINATE LYASE"/>
    <property type="match status" value="1"/>
</dbReference>
<dbReference type="Ensembl" id="ENSSFAT00005010909.1">
    <property type="protein sequence ID" value="ENSSFAP00005010448.1"/>
    <property type="gene ID" value="ENSSFAG00005005876.1"/>
</dbReference>
<dbReference type="GO" id="GO:0070626">
    <property type="term" value="F:(S)-2-(5-amino-1-(5-phospho-D-ribosyl)imidazole-4-carboxamido) succinate lyase (fumarate-forming) activity"/>
    <property type="evidence" value="ECO:0007669"/>
    <property type="project" value="TreeGrafter"/>
</dbReference>
<keyword evidence="4" id="KW-1185">Reference proteome</keyword>
<evidence type="ECO:0000256" key="1">
    <source>
        <dbReference type="ARBA" id="ARBA00011668"/>
    </source>
</evidence>
<dbReference type="Gene3D" id="1.10.275.60">
    <property type="match status" value="1"/>
</dbReference>
<evidence type="ECO:0008006" key="5">
    <source>
        <dbReference type="Google" id="ProtNLM"/>
    </source>
</evidence>
<comment type="subunit">
    <text evidence="1">Homotetramer. Residues from neighboring subunits contribute catalytic and substrate-binding residues to each active site.</text>
</comment>
<reference evidence="3" key="2">
    <citation type="submission" date="2025-08" db="UniProtKB">
        <authorList>
            <consortium name="Ensembl"/>
        </authorList>
    </citation>
    <scope>IDENTIFICATION</scope>
</reference>
<evidence type="ECO:0000313" key="4">
    <source>
        <dbReference type="Proteomes" id="UP000472267"/>
    </source>
</evidence>
<dbReference type="GO" id="GO:0044208">
    <property type="term" value="P:'de novo' AMP biosynthetic process"/>
    <property type="evidence" value="ECO:0007669"/>
    <property type="project" value="TreeGrafter"/>
</dbReference>
<keyword evidence="2" id="KW-0456">Lyase</keyword>
<dbReference type="InParanoid" id="A0A672FV24"/>
<reference evidence="3" key="1">
    <citation type="submission" date="2019-06" db="EMBL/GenBank/DDBJ databases">
        <authorList>
            <consortium name="Wellcome Sanger Institute Data Sharing"/>
        </authorList>
    </citation>
    <scope>NUCLEOTIDE SEQUENCE [LARGE SCALE GENOMIC DNA]</scope>
</reference>
<organism evidence="3 4">
    <name type="scientific">Salarias fasciatus</name>
    <name type="common">Jewelled blenny</name>
    <name type="synonym">Blennius fasciatus</name>
    <dbReference type="NCBI Taxonomy" id="181472"/>
    <lineage>
        <taxon>Eukaryota</taxon>
        <taxon>Metazoa</taxon>
        <taxon>Chordata</taxon>
        <taxon>Craniata</taxon>
        <taxon>Vertebrata</taxon>
        <taxon>Euteleostomi</taxon>
        <taxon>Actinopterygii</taxon>
        <taxon>Neopterygii</taxon>
        <taxon>Teleostei</taxon>
        <taxon>Neoteleostei</taxon>
        <taxon>Acanthomorphata</taxon>
        <taxon>Ovalentaria</taxon>
        <taxon>Blenniimorphae</taxon>
        <taxon>Blenniiformes</taxon>
        <taxon>Blennioidei</taxon>
        <taxon>Blenniidae</taxon>
        <taxon>Salariinae</taxon>
        <taxon>Salarias</taxon>
    </lineage>
</organism>
<dbReference type="PANTHER" id="PTHR43172">
    <property type="entry name" value="ADENYLOSUCCINATE LYASE"/>
    <property type="match status" value="1"/>
</dbReference>
<accession>A0A672FV24</accession>